<comment type="subcellular location">
    <subcellularLocation>
        <location evidence="1 15">Cytoplasm</location>
    </subcellularLocation>
</comment>
<gene>
    <name evidence="15" type="primary">pheT</name>
    <name evidence="20" type="ordered locus">Desac_0318</name>
</gene>
<evidence type="ECO:0000259" key="17">
    <source>
        <dbReference type="PROSITE" id="PS50886"/>
    </source>
</evidence>
<dbReference type="Pfam" id="PF03147">
    <property type="entry name" value="FDX-ACB"/>
    <property type="match status" value="1"/>
</dbReference>
<keyword evidence="5 16" id="KW-0820">tRNA-binding</keyword>
<dbReference type="Gene3D" id="2.40.50.140">
    <property type="entry name" value="Nucleic acid-binding proteins"/>
    <property type="match status" value="1"/>
</dbReference>
<comment type="subunit">
    <text evidence="3 15">Tetramer of two alpha and two beta subunits.</text>
</comment>
<dbReference type="Pfam" id="PF03484">
    <property type="entry name" value="B5"/>
    <property type="match status" value="1"/>
</dbReference>
<dbReference type="SUPFAM" id="SSF55681">
    <property type="entry name" value="Class II aaRS and biotin synthetases"/>
    <property type="match status" value="1"/>
</dbReference>
<comment type="cofactor">
    <cofactor evidence="15">
        <name>Mg(2+)</name>
        <dbReference type="ChEBI" id="CHEBI:18420"/>
    </cofactor>
    <text evidence="15">Binds 2 magnesium ions per tetramer.</text>
</comment>
<evidence type="ECO:0000256" key="16">
    <source>
        <dbReference type="PROSITE-ProRule" id="PRU00209"/>
    </source>
</evidence>
<feature type="domain" description="FDX-ACB" evidence="18">
    <location>
        <begin position="704"/>
        <end position="797"/>
    </location>
</feature>
<dbReference type="EMBL" id="CP002629">
    <property type="protein sequence ID" value="AEB08209.1"/>
    <property type="molecule type" value="Genomic_DNA"/>
</dbReference>
<dbReference type="GO" id="GO:0005524">
    <property type="term" value="F:ATP binding"/>
    <property type="evidence" value="ECO:0007669"/>
    <property type="project" value="UniProtKB-UniRule"/>
</dbReference>
<dbReference type="eggNOG" id="COG0072">
    <property type="taxonomic scope" value="Bacteria"/>
</dbReference>
<dbReference type="InterPro" id="IPR005146">
    <property type="entry name" value="B3/B4_tRNA-bd"/>
</dbReference>
<evidence type="ECO:0000256" key="3">
    <source>
        <dbReference type="ARBA" id="ARBA00011209"/>
    </source>
</evidence>
<dbReference type="CDD" id="cd00769">
    <property type="entry name" value="PheRS_beta_core"/>
    <property type="match status" value="1"/>
</dbReference>
<dbReference type="GO" id="GO:0006432">
    <property type="term" value="P:phenylalanyl-tRNA aminoacylation"/>
    <property type="evidence" value="ECO:0007669"/>
    <property type="project" value="UniProtKB-UniRule"/>
</dbReference>
<evidence type="ECO:0000259" key="18">
    <source>
        <dbReference type="PROSITE" id="PS51447"/>
    </source>
</evidence>
<dbReference type="InterPro" id="IPR009061">
    <property type="entry name" value="DNA-bd_dom_put_sf"/>
</dbReference>
<keyword evidence="12 15" id="KW-0648">Protein biosynthesis</keyword>
<evidence type="ECO:0000256" key="4">
    <source>
        <dbReference type="ARBA" id="ARBA00022490"/>
    </source>
</evidence>
<dbReference type="HOGENOM" id="CLU_016891_0_0_7"/>
<feature type="domain" description="TRNA-binding" evidence="17">
    <location>
        <begin position="39"/>
        <end position="147"/>
    </location>
</feature>
<dbReference type="FunFam" id="3.30.70.380:FF:000001">
    <property type="entry name" value="Phenylalanine--tRNA ligase beta subunit"/>
    <property type="match status" value="1"/>
</dbReference>
<dbReference type="Pfam" id="PF03483">
    <property type="entry name" value="B3_4"/>
    <property type="match status" value="1"/>
</dbReference>
<evidence type="ECO:0000256" key="11">
    <source>
        <dbReference type="ARBA" id="ARBA00022884"/>
    </source>
</evidence>
<dbReference type="InterPro" id="IPR033714">
    <property type="entry name" value="tRNA_bind_bactPheRS"/>
</dbReference>
<feature type="binding site" evidence="15">
    <location>
        <position position="456"/>
    </location>
    <ligand>
        <name>Mg(2+)</name>
        <dbReference type="ChEBI" id="CHEBI:18420"/>
        <note>shared with alpha subunit</note>
    </ligand>
</feature>
<evidence type="ECO:0000259" key="19">
    <source>
        <dbReference type="PROSITE" id="PS51483"/>
    </source>
</evidence>
<dbReference type="CDD" id="cd02796">
    <property type="entry name" value="tRNA_bind_bactPheRS"/>
    <property type="match status" value="1"/>
</dbReference>
<dbReference type="GO" id="GO:0009328">
    <property type="term" value="C:phenylalanine-tRNA ligase complex"/>
    <property type="evidence" value="ECO:0007669"/>
    <property type="project" value="TreeGrafter"/>
</dbReference>
<organism evidence="20 21">
    <name type="scientific">Desulfobacca acetoxidans (strain ATCC 700848 / DSM 11109 / ASRB2)</name>
    <dbReference type="NCBI Taxonomy" id="880072"/>
    <lineage>
        <taxon>Bacteria</taxon>
        <taxon>Pseudomonadati</taxon>
        <taxon>Thermodesulfobacteriota</taxon>
        <taxon>Desulfobaccia</taxon>
        <taxon>Desulfobaccales</taxon>
        <taxon>Desulfobaccaceae</taxon>
        <taxon>Desulfobacca</taxon>
    </lineage>
</organism>
<dbReference type="SMART" id="SM00874">
    <property type="entry name" value="B5"/>
    <property type="match status" value="1"/>
</dbReference>
<evidence type="ECO:0000256" key="7">
    <source>
        <dbReference type="ARBA" id="ARBA00022723"/>
    </source>
</evidence>
<dbReference type="Proteomes" id="UP000000483">
    <property type="component" value="Chromosome"/>
</dbReference>
<evidence type="ECO:0000256" key="2">
    <source>
        <dbReference type="ARBA" id="ARBA00008653"/>
    </source>
</evidence>
<keyword evidence="11 16" id="KW-0694">RNA-binding</keyword>
<dbReference type="OrthoDB" id="9805455at2"/>
<keyword evidence="6 15" id="KW-0436">Ligase</keyword>
<dbReference type="SUPFAM" id="SSF54991">
    <property type="entry name" value="Anticodon-binding domain of PheRS"/>
    <property type="match status" value="1"/>
</dbReference>
<evidence type="ECO:0000256" key="12">
    <source>
        <dbReference type="ARBA" id="ARBA00022917"/>
    </source>
</evidence>
<keyword evidence="13 15" id="KW-0030">Aminoacyl-tRNA synthetase</keyword>
<dbReference type="eggNOG" id="COG0073">
    <property type="taxonomic scope" value="Bacteria"/>
</dbReference>
<dbReference type="SUPFAM" id="SSF50249">
    <property type="entry name" value="Nucleic acid-binding proteins"/>
    <property type="match status" value="1"/>
</dbReference>
<feature type="domain" description="B5" evidence="19">
    <location>
        <begin position="402"/>
        <end position="478"/>
    </location>
</feature>
<dbReference type="InterPro" id="IPR012340">
    <property type="entry name" value="NA-bd_OB-fold"/>
</dbReference>
<evidence type="ECO:0000256" key="10">
    <source>
        <dbReference type="ARBA" id="ARBA00022842"/>
    </source>
</evidence>
<dbReference type="STRING" id="880072.Desac_0318"/>
<dbReference type="InterPro" id="IPR045864">
    <property type="entry name" value="aa-tRNA-synth_II/BPL/LPL"/>
</dbReference>
<dbReference type="Pfam" id="PF17759">
    <property type="entry name" value="tRNA_synthFbeta"/>
    <property type="match status" value="1"/>
</dbReference>
<dbReference type="InterPro" id="IPR002547">
    <property type="entry name" value="tRNA-bd_dom"/>
</dbReference>
<dbReference type="AlphaFoldDB" id="F2NEL9"/>
<evidence type="ECO:0000256" key="13">
    <source>
        <dbReference type="ARBA" id="ARBA00023146"/>
    </source>
</evidence>
<dbReference type="InterPro" id="IPR045060">
    <property type="entry name" value="Phe-tRNA-ligase_IIc_bsu"/>
</dbReference>
<dbReference type="Pfam" id="PF01588">
    <property type="entry name" value="tRNA_bind"/>
    <property type="match status" value="1"/>
</dbReference>
<dbReference type="InterPro" id="IPR005121">
    <property type="entry name" value="Fdx_antiC-bd"/>
</dbReference>
<protein>
    <recommendedName>
        <fullName evidence="15">Phenylalanine--tRNA ligase beta subunit</fullName>
        <ecNumber evidence="15">6.1.1.20</ecNumber>
    </recommendedName>
    <alternativeName>
        <fullName evidence="15">Phenylalanyl-tRNA synthetase beta subunit</fullName>
        <shortName evidence="15">PheRS</shortName>
    </alternativeName>
</protein>
<keyword evidence="8 15" id="KW-0547">Nucleotide-binding</keyword>
<dbReference type="NCBIfam" id="TIGR00472">
    <property type="entry name" value="pheT_bact"/>
    <property type="match status" value="1"/>
</dbReference>
<dbReference type="InterPro" id="IPR004532">
    <property type="entry name" value="Phe-tRNA-ligase_IIc_bsu_bact"/>
</dbReference>
<dbReference type="Gene3D" id="3.30.930.10">
    <property type="entry name" value="Bira Bifunctional Protein, Domain 2"/>
    <property type="match status" value="1"/>
</dbReference>
<evidence type="ECO:0000256" key="8">
    <source>
        <dbReference type="ARBA" id="ARBA00022741"/>
    </source>
</evidence>
<evidence type="ECO:0000256" key="15">
    <source>
        <dbReference type="HAMAP-Rule" id="MF_00283"/>
    </source>
</evidence>
<dbReference type="SMART" id="SM00896">
    <property type="entry name" value="FDX-ACB"/>
    <property type="match status" value="1"/>
</dbReference>
<evidence type="ECO:0000256" key="14">
    <source>
        <dbReference type="ARBA" id="ARBA00049255"/>
    </source>
</evidence>
<evidence type="ECO:0000313" key="21">
    <source>
        <dbReference type="Proteomes" id="UP000000483"/>
    </source>
</evidence>
<keyword evidence="7 15" id="KW-0479">Metal-binding</keyword>
<feature type="binding site" evidence="15">
    <location>
        <position position="466"/>
    </location>
    <ligand>
        <name>Mg(2+)</name>
        <dbReference type="ChEBI" id="CHEBI:18420"/>
        <note>shared with alpha subunit</note>
    </ligand>
</feature>
<dbReference type="SUPFAM" id="SSF56037">
    <property type="entry name" value="PheT/TilS domain"/>
    <property type="match status" value="1"/>
</dbReference>
<dbReference type="GO" id="GO:0000049">
    <property type="term" value="F:tRNA binding"/>
    <property type="evidence" value="ECO:0007669"/>
    <property type="project" value="UniProtKB-UniRule"/>
</dbReference>
<dbReference type="SMART" id="SM00873">
    <property type="entry name" value="B3_4"/>
    <property type="match status" value="1"/>
</dbReference>
<keyword evidence="21" id="KW-1185">Reference proteome</keyword>
<dbReference type="Gene3D" id="3.50.40.10">
    <property type="entry name" value="Phenylalanyl-trna Synthetase, Chain B, domain 3"/>
    <property type="match status" value="1"/>
</dbReference>
<dbReference type="HAMAP" id="MF_00283">
    <property type="entry name" value="Phe_tRNA_synth_beta1"/>
    <property type="match status" value="1"/>
</dbReference>
<evidence type="ECO:0000313" key="20">
    <source>
        <dbReference type="EMBL" id="AEB08209.1"/>
    </source>
</evidence>
<comment type="catalytic activity">
    <reaction evidence="14 15">
        <text>tRNA(Phe) + L-phenylalanine + ATP = L-phenylalanyl-tRNA(Phe) + AMP + diphosphate + H(+)</text>
        <dbReference type="Rhea" id="RHEA:19413"/>
        <dbReference type="Rhea" id="RHEA-COMP:9668"/>
        <dbReference type="Rhea" id="RHEA-COMP:9699"/>
        <dbReference type="ChEBI" id="CHEBI:15378"/>
        <dbReference type="ChEBI" id="CHEBI:30616"/>
        <dbReference type="ChEBI" id="CHEBI:33019"/>
        <dbReference type="ChEBI" id="CHEBI:58095"/>
        <dbReference type="ChEBI" id="CHEBI:78442"/>
        <dbReference type="ChEBI" id="CHEBI:78531"/>
        <dbReference type="ChEBI" id="CHEBI:456215"/>
        <dbReference type="EC" id="6.1.1.20"/>
    </reaction>
</comment>
<evidence type="ECO:0000256" key="5">
    <source>
        <dbReference type="ARBA" id="ARBA00022555"/>
    </source>
</evidence>
<dbReference type="GO" id="GO:0000287">
    <property type="term" value="F:magnesium ion binding"/>
    <property type="evidence" value="ECO:0007669"/>
    <property type="project" value="UniProtKB-UniRule"/>
</dbReference>
<keyword evidence="4 15" id="KW-0963">Cytoplasm</keyword>
<accession>F2NEL9</accession>
<sequence length="798" mass="88343">MRLSINWLKDFVEVAVPPEELADRLTLAGLEVEAVEIPDVRFVGVMVGRVEQVAAHPQADRLKLADVFDGRRRYRVVCGAPNVQAGGLYPFAPVGAVLADGKPLKAVKLRGILSEGMLLAEDELGLSDDHSGLMELPSDLTVGSDLVEALSLRDMVLEVAITPNRPDCLSVLGLAREVSALLDVPLRLPSVELQPDTESIQRWAAVDIEDPENCPRYTARMVVDLQVRPSPFWLRRRLQVSGFRAINNLVDVTNYVLLEYGQPLHAFDFDCLQGGRIIVRRPRTEETRFTTLDGQDRPLAWETLLICDAAVPVAIAGVMGGQASEVTGDTRRVLIESAYFNPPSIRRASKRLGLSSESSYRFERGIDPETLLPALDRAAQLMAEFGGGRILHGLIDVCPRPISRPRLRLRLGRTSAVLGTPLDKPLVSDILRRLQMPPITEDADALTVQVPSYRGDLTREVDLIEEVARLHGYDKIPVTLPRLAMSAARPPKEARLREKARELLLGMGFFEVINYAFQPDRLTTLLEGEDPDRSFVKVANPISEEQAVMRRSLIPGLLQNMRLNAAHFIKDVKIFEIGKTFWPCSGGKLPDEPLMLAGLLTGARTTPAWNLAETALDYYDVKGVVENLLAGLLVNPVNFKPASVSFLCPGALIQSGETVLGWFGEIHPDIAEQFDLKPRAYVFQLDFVLVTAAAKECAHFTPLPRYPAVYRDLAVTLAASWPSDQVTEAIYALGHPWLVEAQLFDVYAGPPVPPGERSLAFHLHYRDPERTLTDEVVDPWHEAVIQGLQEKFGAKLRT</sequence>
<reference evidence="20 21" key="1">
    <citation type="journal article" date="2011" name="Stand. Genomic Sci.">
        <title>Complete genome sequence of the acetate-degrading sulfate reducer Desulfobacca acetoxidans type strain (ASRB2).</title>
        <authorList>
            <person name="Goker M."/>
            <person name="Teshima H."/>
            <person name="Lapidus A."/>
            <person name="Nolan M."/>
            <person name="Lucas S."/>
            <person name="Hammon N."/>
            <person name="Deshpande S."/>
            <person name="Cheng J.F."/>
            <person name="Tapia R."/>
            <person name="Han C."/>
            <person name="Goodwin L."/>
            <person name="Pitluck S."/>
            <person name="Huntemann M."/>
            <person name="Liolios K."/>
            <person name="Ivanova N."/>
            <person name="Pagani I."/>
            <person name="Mavromatis K."/>
            <person name="Ovchinikova G."/>
            <person name="Pati A."/>
            <person name="Chen A."/>
            <person name="Palaniappan K."/>
            <person name="Land M."/>
            <person name="Hauser L."/>
            <person name="Brambilla E.M."/>
            <person name="Rohde M."/>
            <person name="Spring S."/>
            <person name="Detter J.C."/>
            <person name="Woyke T."/>
            <person name="Bristow J."/>
            <person name="Eisen J.A."/>
            <person name="Markowitz V."/>
            <person name="Hugenholtz P."/>
            <person name="Kyrpides N.C."/>
            <person name="Klenk H.P."/>
        </authorList>
    </citation>
    <scope>NUCLEOTIDE SEQUENCE [LARGE SCALE GENOMIC DNA]</scope>
    <source>
        <strain evidence="21">ATCC 700848 / DSM 11109 / ASRB2</strain>
    </source>
</reference>
<feature type="binding site" evidence="15">
    <location>
        <position position="462"/>
    </location>
    <ligand>
        <name>Mg(2+)</name>
        <dbReference type="ChEBI" id="CHEBI:18420"/>
        <note>shared with alpha subunit</note>
    </ligand>
</feature>
<evidence type="ECO:0000256" key="6">
    <source>
        <dbReference type="ARBA" id="ARBA00022598"/>
    </source>
</evidence>
<evidence type="ECO:0000256" key="1">
    <source>
        <dbReference type="ARBA" id="ARBA00004496"/>
    </source>
</evidence>
<proteinExistence type="inferred from homology"/>
<evidence type="ECO:0000256" key="9">
    <source>
        <dbReference type="ARBA" id="ARBA00022840"/>
    </source>
</evidence>
<dbReference type="InterPro" id="IPR036690">
    <property type="entry name" value="Fdx_antiC-bd_sf"/>
</dbReference>
<dbReference type="RefSeq" id="WP_013705322.1">
    <property type="nucleotide sequence ID" value="NC_015388.1"/>
</dbReference>
<dbReference type="SUPFAM" id="SSF46955">
    <property type="entry name" value="Putative DNA-binding domain"/>
    <property type="match status" value="1"/>
</dbReference>
<dbReference type="FunFam" id="3.50.40.10:FF:000001">
    <property type="entry name" value="Phenylalanine--tRNA ligase beta subunit"/>
    <property type="match status" value="1"/>
</dbReference>
<dbReference type="InterPro" id="IPR005147">
    <property type="entry name" value="tRNA_synthase_B5-dom"/>
</dbReference>
<feature type="binding site" evidence="15">
    <location>
        <position position="465"/>
    </location>
    <ligand>
        <name>Mg(2+)</name>
        <dbReference type="ChEBI" id="CHEBI:18420"/>
        <note>shared with alpha subunit</note>
    </ligand>
</feature>
<keyword evidence="10 15" id="KW-0460">Magnesium</keyword>
<dbReference type="GO" id="GO:0004826">
    <property type="term" value="F:phenylalanine-tRNA ligase activity"/>
    <property type="evidence" value="ECO:0007669"/>
    <property type="project" value="UniProtKB-UniRule"/>
</dbReference>
<dbReference type="Gene3D" id="3.30.56.10">
    <property type="match status" value="2"/>
</dbReference>
<dbReference type="KEGG" id="dao:Desac_0318"/>
<keyword evidence="9 15" id="KW-0067">ATP-binding</keyword>
<dbReference type="Gene3D" id="3.30.70.380">
    <property type="entry name" value="Ferrodoxin-fold anticodon-binding domain"/>
    <property type="match status" value="1"/>
</dbReference>
<dbReference type="PROSITE" id="PS51483">
    <property type="entry name" value="B5"/>
    <property type="match status" value="1"/>
</dbReference>
<reference evidence="21" key="2">
    <citation type="submission" date="2011-03" db="EMBL/GenBank/DDBJ databases">
        <title>The complete genome of Desulfobacca acetoxidans DSM 11109.</title>
        <authorList>
            <consortium name="US DOE Joint Genome Institute (JGI-PGF)"/>
            <person name="Lucas S."/>
            <person name="Copeland A."/>
            <person name="Lapidus A."/>
            <person name="Bruce D."/>
            <person name="Goodwin L."/>
            <person name="Pitluck S."/>
            <person name="Peters L."/>
            <person name="Kyrpides N."/>
            <person name="Mavromatis K."/>
            <person name="Ivanova N."/>
            <person name="Ovchinnikova G."/>
            <person name="Teshima H."/>
            <person name="Detter J.C."/>
            <person name="Han C."/>
            <person name="Land M."/>
            <person name="Hauser L."/>
            <person name="Markowitz V."/>
            <person name="Cheng J.-F."/>
            <person name="Hugenholtz P."/>
            <person name="Woyke T."/>
            <person name="Wu D."/>
            <person name="Spring S."/>
            <person name="Schueler E."/>
            <person name="Brambilla E."/>
            <person name="Klenk H.-P."/>
            <person name="Eisen J.A."/>
        </authorList>
    </citation>
    <scope>NUCLEOTIDE SEQUENCE [LARGE SCALE GENOMIC DNA]</scope>
    <source>
        <strain evidence="21">ATCC 700848 / DSM 11109 / ASRB2</strain>
    </source>
</reference>
<dbReference type="PROSITE" id="PS51447">
    <property type="entry name" value="FDX_ACB"/>
    <property type="match status" value="1"/>
</dbReference>
<dbReference type="EC" id="6.1.1.20" evidence="15"/>
<dbReference type="PANTHER" id="PTHR10947">
    <property type="entry name" value="PHENYLALANYL-TRNA SYNTHETASE BETA CHAIN AND LEUCINE-RICH REPEAT-CONTAINING PROTEIN 47"/>
    <property type="match status" value="1"/>
</dbReference>
<dbReference type="InterPro" id="IPR041616">
    <property type="entry name" value="PheRS_beta_core"/>
</dbReference>
<name>F2NEL9_DESAR</name>
<dbReference type="PANTHER" id="PTHR10947:SF0">
    <property type="entry name" value="PHENYLALANINE--TRNA LIGASE BETA SUBUNIT"/>
    <property type="match status" value="1"/>
</dbReference>
<comment type="similarity">
    <text evidence="2 15">Belongs to the phenylalanyl-tRNA synthetase beta subunit family. Type 1 subfamily.</text>
</comment>
<dbReference type="InterPro" id="IPR020825">
    <property type="entry name" value="Phe-tRNA_synthase-like_B3/B4"/>
</dbReference>
<dbReference type="PROSITE" id="PS50886">
    <property type="entry name" value="TRBD"/>
    <property type="match status" value="1"/>
</dbReference>